<dbReference type="SMART" id="SM00875">
    <property type="entry name" value="BACK"/>
    <property type="match status" value="1"/>
</dbReference>
<keyword evidence="2" id="KW-0677">Repeat</keyword>
<dbReference type="Gene3D" id="1.25.40.420">
    <property type="match status" value="1"/>
</dbReference>
<feature type="transmembrane region" description="Helical" evidence="3">
    <location>
        <begin position="488"/>
        <end position="508"/>
    </location>
</feature>
<dbReference type="PANTHER" id="PTHR45632:SF3">
    <property type="entry name" value="KELCH-LIKE PROTEIN 32"/>
    <property type="match status" value="1"/>
</dbReference>
<evidence type="ECO:0000256" key="1">
    <source>
        <dbReference type="ARBA" id="ARBA00022441"/>
    </source>
</evidence>
<sequence>MAPQKKLDHLNTVQFQIIAIQLLYVTMEVQEDASSLLLRSYKDGKWSDITIMNGDNEYRVHKHVLSDAIPYFDKMFSSEFSESTSQVIKLDFPSYAFDLIIEWAYCSKILITEDIAVELFHLADYMDISKLTTKCLNSLWNNFSDSPLIDIEHWINEIVTGEGHEIIDGYICSNFLDIVHTNGFLHYAVDTVDYIISLDHLHIDNEIQVFDAIIRWIQKSVERRSHLPKLLKKVRWVEINAVQFMNRINKLSWIMHDRTRPVIMAVIELSFYKSLKQIHEVNDFNLKPRYELNSFHYAIYRNTDSSIIAHNFNGNYGKIIFSENRSLPPANFGDSHITEHCMDSDVVIRIDWKNKTYRLFKDSDHCYILLFGRLFRFNKKKIHFWKGGRLIEFARLSGDNTSSKSTFTISKHKGRIYISIINPTSGSSNQNRNENPREYKSLLTINKCWPYGNKSRVVASHEIVTKEPIKMLKSTTLRDLLSIKITPMVVACAFYIIAILVQDCWFLIMMDPQLVKVLILMENCLVGPVPTIHILIHPVRI</sequence>
<dbReference type="SUPFAM" id="SSF54695">
    <property type="entry name" value="POZ domain"/>
    <property type="match status" value="1"/>
</dbReference>
<dbReference type="Gene3D" id="3.30.710.10">
    <property type="entry name" value="Potassium Channel Kv1.1, Chain A"/>
    <property type="match status" value="1"/>
</dbReference>
<feature type="transmembrane region" description="Helical" evidence="3">
    <location>
        <begin position="514"/>
        <end position="536"/>
    </location>
</feature>
<dbReference type="InterPro" id="IPR000210">
    <property type="entry name" value="BTB/POZ_dom"/>
</dbReference>
<reference evidence="5" key="2">
    <citation type="submission" date="2015-06" db="UniProtKB">
        <authorList>
            <consortium name="EnsemblMetazoa"/>
        </authorList>
    </citation>
    <scope>IDENTIFICATION</scope>
</reference>
<evidence type="ECO:0000313" key="6">
    <source>
        <dbReference type="Proteomes" id="UP000015104"/>
    </source>
</evidence>
<dbReference type="HOGENOM" id="CLU_027383_0_0_1"/>
<evidence type="ECO:0000256" key="2">
    <source>
        <dbReference type="ARBA" id="ARBA00022737"/>
    </source>
</evidence>
<dbReference type="AlphaFoldDB" id="T1KW80"/>
<accession>T1KW80</accession>
<evidence type="ECO:0000313" key="5">
    <source>
        <dbReference type="EnsemblMetazoa" id="tetur24g00680.1"/>
    </source>
</evidence>
<dbReference type="Pfam" id="PF07707">
    <property type="entry name" value="BACK"/>
    <property type="match status" value="1"/>
</dbReference>
<feature type="domain" description="BTB" evidence="4">
    <location>
        <begin position="47"/>
        <end position="113"/>
    </location>
</feature>
<dbReference type="InterPro" id="IPR011705">
    <property type="entry name" value="BACK"/>
</dbReference>
<protein>
    <recommendedName>
        <fullName evidence="4">BTB domain-containing protein</fullName>
    </recommendedName>
</protein>
<keyword evidence="3" id="KW-0812">Transmembrane</keyword>
<keyword evidence="3" id="KW-0472">Membrane</keyword>
<proteinExistence type="predicted"/>
<organism evidence="5 6">
    <name type="scientific">Tetranychus urticae</name>
    <name type="common">Two-spotted spider mite</name>
    <dbReference type="NCBI Taxonomy" id="32264"/>
    <lineage>
        <taxon>Eukaryota</taxon>
        <taxon>Metazoa</taxon>
        <taxon>Ecdysozoa</taxon>
        <taxon>Arthropoda</taxon>
        <taxon>Chelicerata</taxon>
        <taxon>Arachnida</taxon>
        <taxon>Acari</taxon>
        <taxon>Acariformes</taxon>
        <taxon>Trombidiformes</taxon>
        <taxon>Prostigmata</taxon>
        <taxon>Eleutherengona</taxon>
        <taxon>Raphignathae</taxon>
        <taxon>Tetranychoidea</taxon>
        <taxon>Tetranychidae</taxon>
        <taxon>Tetranychus</taxon>
    </lineage>
</organism>
<dbReference type="CDD" id="cd18186">
    <property type="entry name" value="BTB_POZ_ZBTB_KLHL-like"/>
    <property type="match status" value="1"/>
</dbReference>
<dbReference type="PANTHER" id="PTHR45632">
    <property type="entry name" value="LD33804P"/>
    <property type="match status" value="1"/>
</dbReference>
<evidence type="ECO:0000259" key="4">
    <source>
        <dbReference type="PROSITE" id="PS50097"/>
    </source>
</evidence>
<keyword evidence="1" id="KW-0880">Kelch repeat</keyword>
<dbReference type="eggNOG" id="KOG4441">
    <property type="taxonomic scope" value="Eukaryota"/>
</dbReference>
<reference evidence="6" key="1">
    <citation type="submission" date="2011-08" db="EMBL/GenBank/DDBJ databases">
        <authorList>
            <person name="Rombauts S."/>
        </authorList>
    </citation>
    <scope>NUCLEOTIDE SEQUENCE</scope>
    <source>
        <strain evidence="6">London</strain>
    </source>
</reference>
<dbReference type="EnsemblMetazoa" id="tetur24g00680.1">
    <property type="protein sequence ID" value="tetur24g00680.1"/>
    <property type="gene ID" value="tetur24g00680"/>
</dbReference>
<dbReference type="SMART" id="SM00225">
    <property type="entry name" value="BTB"/>
    <property type="match status" value="1"/>
</dbReference>
<dbReference type="InterPro" id="IPR011333">
    <property type="entry name" value="SKP1/BTB/POZ_sf"/>
</dbReference>
<keyword evidence="6" id="KW-1185">Reference proteome</keyword>
<dbReference type="STRING" id="32264.T1KW80"/>
<dbReference type="PROSITE" id="PS50097">
    <property type="entry name" value="BTB"/>
    <property type="match status" value="1"/>
</dbReference>
<keyword evidence="3" id="KW-1133">Transmembrane helix</keyword>
<dbReference type="EMBL" id="CAEY01000638">
    <property type="status" value="NOT_ANNOTATED_CDS"/>
    <property type="molecule type" value="Genomic_DNA"/>
</dbReference>
<name>T1KW80_TETUR</name>
<dbReference type="Pfam" id="PF00651">
    <property type="entry name" value="BTB"/>
    <property type="match status" value="1"/>
</dbReference>
<evidence type="ECO:0000256" key="3">
    <source>
        <dbReference type="SAM" id="Phobius"/>
    </source>
</evidence>
<dbReference type="Proteomes" id="UP000015104">
    <property type="component" value="Unassembled WGS sequence"/>
</dbReference>